<evidence type="ECO:0000313" key="3">
    <source>
        <dbReference type="Proteomes" id="UP000436088"/>
    </source>
</evidence>
<dbReference type="PANTHER" id="PTHR31286">
    <property type="entry name" value="GLYCINE-RICH CELL WALL STRUCTURAL PROTEIN 1.8-LIKE"/>
    <property type="match status" value="1"/>
</dbReference>
<keyword evidence="3" id="KW-1185">Reference proteome</keyword>
<dbReference type="AlphaFoldDB" id="A0A6A2ZLS6"/>
<proteinExistence type="predicted"/>
<evidence type="ECO:0000259" key="1">
    <source>
        <dbReference type="Pfam" id="PF14111"/>
    </source>
</evidence>
<name>A0A6A2ZLS6_HIBSY</name>
<dbReference type="Proteomes" id="UP000436088">
    <property type="component" value="Unassembled WGS sequence"/>
</dbReference>
<feature type="domain" description="DUF4283" evidence="1">
    <location>
        <begin position="71"/>
        <end position="140"/>
    </location>
</feature>
<organism evidence="2 3">
    <name type="scientific">Hibiscus syriacus</name>
    <name type="common">Rose of Sharon</name>
    <dbReference type="NCBI Taxonomy" id="106335"/>
    <lineage>
        <taxon>Eukaryota</taxon>
        <taxon>Viridiplantae</taxon>
        <taxon>Streptophyta</taxon>
        <taxon>Embryophyta</taxon>
        <taxon>Tracheophyta</taxon>
        <taxon>Spermatophyta</taxon>
        <taxon>Magnoliopsida</taxon>
        <taxon>eudicotyledons</taxon>
        <taxon>Gunneridae</taxon>
        <taxon>Pentapetalae</taxon>
        <taxon>rosids</taxon>
        <taxon>malvids</taxon>
        <taxon>Malvales</taxon>
        <taxon>Malvaceae</taxon>
        <taxon>Malvoideae</taxon>
        <taxon>Hibiscus</taxon>
    </lineage>
</organism>
<accession>A0A6A2ZLS6</accession>
<comment type="caution">
    <text evidence="2">The sequence shown here is derived from an EMBL/GenBank/DDBJ whole genome shotgun (WGS) entry which is preliminary data.</text>
</comment>
<dbReference type="PANTHER" id="PTHR31286:SF99">
    <property type="entry name" value="DUF4283 DOMAIN-CONTAINING PROTEIN"/>
    <property type="match status" value="1"/>
</dbReference>
<dbReference type="Pfam" id="PF14111">
    <property type="entry name" value="DUF4283"/>
    <property type="match status" value="1"/>
</dbReference>
<dbReference type="EMBL" id="VEPZ02001133">
    <property type="protein sequence ID" value="KAE8692437.1"/>
    <property type="molecule type" value="Genomic_DNA"/>
</dbReference>
<protein>
    <recommendedName>
        <fullName evidence="1">DUF4283 domain-containing protein</fullName>
    </recommendedName>
</protein>
<dbReference type="InterPro" id="IPR040256">
    <property type="entry name" value="At4g02000-like"/>
</dbReference>
<reference evidence="2" key="1">
    <citation type="submission" date="2019-09" db="EMBL/GenBank/DDBJ databases">
        <title>Draft genome information of white flower Hibiscus syriacus.</title>
        <authorList>
            <person name="Kim Y.-M."/>
        </authorList>
    </citation>
    <scope>NUCLEOTIDE SEQUENCE [LARGE SCALE GENOMIC DNA]</scope>
    <source>
        <strain evidence="2">YM2019G1</strain>
    </source>
</reference>
<gene>
    <name evidence="2" type="ORF">F3Y22_tig00110833pilonHSYRG00051</name>
</gene>
<evidence type="ECO:0000313" key="2">
    <source>
        <dbReference type="EMBL" id="KAE8692437.1"/>
    </source>
</evidence>
<dbReference type="InterPro" id="IPR025558">
    <property type="entry name" value="DUF4283"/>
</dbReference>
<sequence length="438" mass="48137">MENTDEQQTMVVDTTTMEGIETNDGVQDMNGGFDSDNIIVSDEDCMVDDSGLFLKISFSEKVHEQIDISMSNTIIVRLLGRTIGFNTLLSRIHALWKPIGEIQLVDLDINYFLVRFEDERDFANVLTEGPWTISGNYLTVLIGFESREENKEAGSSSSRKKAIEVVPLDAEKNAEVITQHPPPTGAGSSTSGEECKMIIDGDGRVNPDVSNGKILKVIVKDNRLDVVSFFEPQISGSVAGKIISKFGFKSLFKVEVHGFSGDLWLLWKRSTRVDILERSDGSSKSQSGSRGFADFLHDVGLSALGDYDSMTASVTMEEVKNAIFDMGSFKASGVDGLQVGFYQKNWHSGDPLSSYLFVPCMERLAQVITAATNAGKWKPFRTFKQGPGISQFCDVSGHKASLSKTTMPNQLAKAILAAISLYTMQTAVLHKKTCMEIE</sequence>